<keyword evidence="9 13" id="KW-0067">ATP-binding</keyword>
<comment type="caution">
    <text evidence="17">The sequence shown here is derived from an EMBL/GenBank/DDBJ whole genome shotgun (WGS) entry which is preliminary data.</text>
</comment>
<evidence type="ECO:0000256" key="14">
    <source>
        <dbReference type="RuleBase" id="RU000532"/>
    </source>
</evidence>
<comment type="similarity">
    <text evidence="4 14">Belongs to the phosphoglycerate kinase family.</text>
</comment>
<comment type="catalytic activity">
    <reaction evidence="1 14">
        <text>(2R)-3-phosphoglycerate + ATP = (2R)-3-phospho-glyceroyl phosphate + ADP</text>
        <dbReference type="Rhea" id="RHEA:14801"/>
        <dbReference type="ChEBI" id="CHEBI:30616"/>
        <dbReference type="ChEBI" id="CHEBI:57604"/>
        <dbReference type="ChEBI" id="CHEBI:58272"/>
        <dbReference type="ChEBI" id="CHEBI:456216"/>
        <dbReference type="EC" id="2.7.2.3"/>
    </reaction>
</comment>
<dbReference type="PANTHER" id="PTHR11406">
    <property type="entry name" value="PHOSPHOGLYCERATE KINASE"/>
    <property type="match status" value="1"/>
</dbReference>
<keyword evidence="7" id="KW-0547">Nucleotide-binding</keyword>
<dbReference type="GO" id="GO:0005524">
    <property type="term" value="F:ATP binding"/>
    <property type="evidence" value="ECO:0007669"/>
    <property type="project" value="UniProtKB-KW"/>
</dbReference>
<evidence type="ECO:0000256" key="16">
    <source>
        <dbReference type="SAM" id="MobiDB-lite"/>
    </source>
</evidence>
<gene>
    <name evidence="17" type="ORF">CWI37_0105p0010</name>
</gene>
<evidence type="ECO:0000256" key="1">
    <source>
        <dbReference type="ARBA" id="ARBA00000642"/>
    </source>
</evidence>
<feature type="binding site" evidence="13">
    <location>
        <begin position="413"/>
        <end position="416"/>
    </location>
    <ligand>
        <name>ATP</name>
        <dbReference type="ChEBI" id="CHEBI:30616"/>
    </ligand>
</feature>
<dbReference type="GO" id="GO:0005829">
    <property type="term" value="C:cytosol"/>
    <property type="evidence" value="ECO:0007669"/>
    <property type="project" value="TreeGrafter"/>
</dbReference>
<dbReference type="Proteomes" id="UP000292362">
    <property type="component" value="Unassembled WGS sequence"/>
</dbReference>
<protein>
    <recommendedName>
        <fullName evidence="5 14">Phosphoglycerate kinase</fullName>
        <ecNumber evidence="5 14">2.7.2.3</ecNumber>
    </recommendedName>
</protein>
<dbReference type="PIRSF" id="PIRSF000724">
    <property type="entry name" value="Pgk"/>
    <property type="match status" value="1"/>
</dbReference>
<comment type="cofactor">
    <cofactor evidence="2">
        <name>Mg(2+)</name>
        <dbReference type="ChEBI" id="CHEBI:18420"/>
    </cofactor>
</comment>
<feature type="binding site" evidence="12">
    <location>
        <begin position="21"/>
        <end position="23"/>
    </location>
    <ligand>
        <name>substrate</name>
    </ligand>
</feature>
<dbReference type="InterPro" id="IPR015824">
    <property type="entry name" value="Phosphoglycerate_kinase_N"/>
</dbReference>
<evidence type="ECO:0000256" key="13">
    <source>
        <dbReference type="PIRSR" id="PIRSR000724-2"/>
    </source>
</evidence>
<reference evidence="17 18" key="1">
    <citation type="submission" date="2017-12" db="EMBL/GenBank/DDBJ databases">
        <authorList>
            <person name="Pombert J.-F."/>
            <person name="Haag K.L."/>
            <person name="Ebert D."/>
        </authorList>
    </citation>
    <scope>NUCLEOTIDE SEQUENCE [LARGE SCALE GENOMIC DNA]</scope>
    <source>
        <strain evidence="17">FI-OER-3-3</strain>
    </source>
</reference>
<evidence type="ECO:0000256" key="15">
    <source>
        <dbReference type="RuleBase" id="RU000696"/>
    </source>
</evidence>
<evidence type="ECO:0000256" key="7">
    <source>
        <dbReference type="ARBA" id="ARBA00022741"/>
    </source>
</evidence>
<evidence type="ECO:0000256" key="2">
    <source>
        <dbReference type="ARBA" id="ARBA00001946"/>
    </source>
</evidence>
<dbReference type="FunFam" id="3.40.50.1260:FF:000031">
    <property type="entry name" value="Phosphoglycerate kinase 1"/>
    <property type="match status" value="1"/>
</dbReference>
<organism evidence="17 18">
    <name type="scientific">Hamiltosporidium tvaerminnensis</name>
    <dbReference type="NCBI Taxonomy" id="1176355"/>
    <lineage>
        <taxon>Eukaryota</taxon>
        <taxon>Fungi</taxon>
        <taxon>Fungi incertae sedis</taxon>
        <taxon>Microsporidia</taxon>
        <taxon>Dubosqiidae</taxon>
        <taxon>Hamiltosporidium</taxon>
    </lineage>
</organism>
<feature type="binding site" evidence="12">
    <location>
        <begin position="64"/>
        <end position="67"/>
    </location>
    <ligand>
        <name>substrate</name>
    </ligand>
</feature>
<evidence type="ECO:0000256" key="10">
    <source>
        <dbReference type="ARBA" id="ARBA00022842"/>
    </source>
</evidence>
<feature type="binding site" evidence="13">
    <location>
        <position position="244"/>
    </location>
    <ligand>
        <name>ATP</name>
        <dbReference type="ChEBI" id="CHEBI:30616"/>
    </ligand>
</feature>
<evidence type="ECO:0000256" key="5">
    <source>
        <dbReference type="ARBA" id="ARBA00013061"/>
    </source>
</evidence>
<feature type="binding site" evidence="12">
    <location>
        <position position="40"/>
    </location>
    <ligand>
        <name>(2R)-3-phosphoglycerate</name>
        <dbReference type="ChEBI" id="CHEBI:58272"/>
    </ligand>
</feature>
<dbReference type="Pfam" id="PF00162">
    <property type="entry name" value="PGK"/>
    <property type="match status" value="2"/>
</dbReference>
<proteinExistence type="inferred from homology"/>
<evidence type="ECO:0000313" key="17">
    <source>
        <dbReference type="EMBL" id="TBU04655.1"/>
    </source>
</evidence>
<dbReference type="GO" id="GO:0043531">
    <property type="term" value="F:ADP binding"/>
    <property type="evidence" value="ECO:0007669"/>
    <property type="project" value="TreeGrafter"/>
</dbReference>
<evidence type="ECO:0000256" key="4">
    <source>
        <dbReference type="ARBA" id="ARBA00008982"/>
    </source>
</evidence>
<evidence type="ECO:0000256" key="12">
    <source>
        <dbReference type="PIRSR" id="PIRSR000724-1"/>
    </source>
</evidence>
<keyword evidence="11" id="KW-0324">Glycolysis</keyword>
<keyword evidence="8 14" id="KW-0418">Kinase</keyword>
<dbReference type="GO" id="GO:0004618">
    <property type="term" value="F:phosphoglycerate kinase activity"/>
    <property type="evidence" value="ECO:0007669"/>
    <property type="project" value="UniProtKB-EC"/>
</dbReference>
<dbReference type="PRINTS" id="PR00477">
    <property type="entry name" value="PHGLYCKINASE"/>
</dbReference>
<comment type="subunit">
    <text evidence="15">Monomer.</text>
</comment>
<keyword evidence="10" id="KW-0460">Magnesium</keyword>
<evidence type="ECO:0000256" key="8">
    <source>
        <dbReference type="ARBA" id="ARBA00022777"/>
    </source>
</evidence>
<evidence type="ECO:0000256" key="11">
    <source>
        <dbReference type="ARBA" id="ARBA00023152"/>
    </source>
</evidence>
<dbReference type="PANTHER" id="PTHR11406:SF23">
    <property type="entry name" value="PHOSPHOGLYCERATE KINASE 1, CHLOROPLASTIC-RELATED"/>
    <property type="match status" value="1"/>
</dbReference>
<evidence type="ECO:0000313" key="18">
    <source>
        <dbReference type="Proteomes" id="UP000292362"/>
    </source>
</evidence>
<sequence length="457" mass="52122">MNKKTLEDIQLTNKRIFLRVDYNIPTTYINNTHQIQDTYRIISTIPTIKYILCRNPKLLVIGTHFGRPKGNFKKELSLNFLPPFLEQLLHLQVEFSQLSELENKLMDEKLDKNITENKIDNEGKSNNALERNVNDDNESDNEDLYKTKSCSSRANNNRIILLENLRFYMSEENEGENLEEYRKYFTKNFDITVVDAFGVLHRKVNSIQTPTRVCGLLLKKELEMLEYLKNFDLLIIGGSKVTDKVVFLKNIMKKCKKVYVVGKMCYVFIKVLSSNIINTNTSSEEEKDILSAKEVLQVADKFSVKVYLPKDFLVKEKKCRDSECSSNCKEGIDNKKECISYQYVERIEPEQQGVDIGMKSIDELCGLIRTSKSVFWNGPVGIYEEKKSSFGTERVVKEMEKIKESGGVSIVGGGDTVCAVGMFGDKENFSYVSTGGGALLKCLEGSEMPGLNSIEDK</sequence>
<feature type="region of interest" description="Disordered" evidence="16">
    <location>
        <begin position="116"/>
        <end position="144"/>
    </location>
</feature>
<evidence type="ECO:0000256" key="6">
    <source>
        <dbReference type="ARBA" id="ARBA00022679"/>
    </source>
</evidence>
<evidence type="ECO:0000256" key="9">
    <source>
        <dbReference type="ARBA" id="ARBA00022840"/>
    </source>
</evidence>
<accession>A0A4Q9LBE5</accession>
<name>A0A4Q9LBE5_9MICR</name>
<comment type="pathway">
    <text evidence="3">Carbohydrate degradation; glycolysis; pyruvate from D-glyceraldehyde 3-phosphate: step 2/5.</text>
</comment>
<feature type="binding site" evidence="13">
    <location>
        <position position="384"/>
    </location>
    <ligand>
        <name>ATP</name>
        <dbReference type="ChEBI" id="CHEBI:30616"/>
    </ligand>
</feature>
<feature type="binding site" evidence="12">
    <location>
        <position position="202"/>
    </location>
    <ligand>
        <name>(2R)-3-phosphoglycerate</name>
        <dbReference type="ChEBI" id="CHEBI:58272"/>
    </ligand>
</feature>
<evidence type="ECO:0000256" key="3">
    <source>
        <dbReference type="ARBA" id="ARBA00004838"/>
    </source>
</evidence>
<dbReference type="GO" id="GO:0006096">
    <property type="term" value="P:glycolytic process"/>
    <property type="evidence" value="ECO:0007669"/>
    <property type="project" value="UniProtKB-KW"/>
</dbReference>
<dbReference type="InterPro" id="IPR001576">
    <property type="entry name" value="Phosphoglycerate_kinase"/>
</dbReference>
<dbReference type="Gene3D" id="3.40.50.1260">
    <property type="entry name" value="Phosphoglycerate kinase, N-terminal domain"/>
    <property type="match status" value="2"/>
</dbReference>
<dbReference type="InterPro" id="IPR036043">
    <property type="entry name" value="Phosphoglycerate_kinase_sf"/>
</dbReference>
<dbReference type="VEuPathDB" id="MicrosporidiaDB:CWI37_0105p0010"/>
<feature type="binding site" evidence="12">
    <location>
        <position position="166"/>
    </location>
    <ligand>
        <name>(2R)-3-phosphoglycerate</name>
        <dbReference type="ChEBI" id="CHEBI:58272"/>
    </ligand>
</feature>
<dbReference type="GO" id="GO:0006094">
    <property type="term" value="P:gluconeogenesis"/>
    <property type="evidence" value="ECO:0007669"/>
    <property type="project" value="TreeGrafter"/>
</dbReference>
<dbReference type="EMBL" id="PITJ01000105">
    <property type="protein sequence ID" value="TBU04655.1"/>
    <property type="molecule type" value="Genomic_DNA"/>
</dbReference>
<dbReference type="AlphaFoldDB" id="A0A4Q9LBE5"/>
<keyword evidence="6 14" id="KW-0808">Transferase</keyword>
<dbReference type="EC" id="2.7.2.3" evidence="5 14"/>
<dbReference type="SUPFAM" id="SSF53748">
    <property type="entry name" value="Phosphoglycerate kinase"/>
    <property type="match status" value="2"/>
</dbReference>